<evidence type="ECO:0000313" key="2">
    <source>
        <dbReference type="EMBL" id="KAF3322078.1"/>
    </source>
</evidence>
<dbReference type="EMBL" id="SWLB01000025">
    <property type="protein sequence ID" value="KAF3322078.1"/>
    <property type="molecule type" value="Genomic_DNA"/>
</dbReference>
<accession>A0A833VG44</accession>
<sequence>MVGPTSRDSSESTLEQPRGLKDCPDVYGGRRGMERIRLRRTTQKRRRLDRTERVNLLHVLETENGHLLLSFPISEIFGLSLSSCMLSQSVRERHHYSKHTQIIKTKQLLD</sequence>
<evidence type="ECO:0000313" key="3">
    <source>
        <dbReference type="Proteomes" id="UP000623129"/>
    </source>
</evidence>
<dbReference type="Proteomes" id="UP000623129">
    <property type="component" value="Unassembled WGS sequence"/>
</dbReference>
<dbReference type="AlphaFoldDB" id="A0A833VG44"/>
<gene>
    <name evidence="2" type="ORF">FCM35_KLT13219</name>
</gene>
<feature type="region of interest" description="Disordered" evidence="1">
    <location>
        <begin position="1"/>
        <end position="26"/>
    </location>
</feature>
<name>A0A833VG44_9POAL</name>
<reference evidence="2" key="1">
    <citation type="submission" date="2020-01" db="EMBL/GenBank/DDBJ databases">
        <title>Genome sequence of Kobresia littledalei, the first chromosome-level genome in the family Cyperaceae.</title>
        <authorList>
            <person name="Qu G."/>
        </authorList>
    </citation>
    <scope>NUCLEOTIDE SEQUENCE</scope>
    <source>
        <strain evidence="2">C.B.Clarke</strain>
        <tissue evidence="2">Leaf</tissue>
    </source>
</reference>
<comment type="caution">
    <text evidence="2">The sequence shown here is derived from an EMBL/GenBank/DDBJ whole genome shotgun (WGS) entry which is preliminary data.</text>
</comment>
<protein>
    <submittedName>
        <fullName evidence="2">Uncharacterized protein</fullName>
    </submittedName>
</protein>
<organism evidence="2 3">
    <name type="scientific">Carex littledalei</name>
    <dbReference type="NCBI Taxonomy" id="544730"/>
    <lineage>
        <taxon>Eukaryota</taxon>
        <taxon>Viridiplantae</taxon>
        <taxon>Streptophyta</taxon>
        <taxon>Embryophyta</taxon>
        <taxon>Tracheophyta</taxon>
        <taxon>Spermatophyta</taxon>
        <taxon>Magnoliopsida</taxon>
        <taxon>Liliopsida</taxon>
        <taxon>Poales</taxon>
        <taxon>Cyperaceae</taxon>
        <taxon>Cyperoideae</taxon>
        <taxon>Cariceae</taxon>
        <taxon>Carex</taxon>
        <taxon>Carex subgen. Euthyceras</taxon>
    </lineage>
</organism>
<proteinExistence type="predicted"/>
<evidence type="ECO:0000256" key="1">
    <source>
        <dbReference type="SAM" id="MobiDB-lite"/>
    </source>
</evidence>
<keyword evidence="3" id="KW-1185">Reference proteome</keyword>